<protein>
    <submittedName>
        <fullName evidence="3">Uncharacterized protein</fullName>
    </submittedName>
</protein>
<dbReference type="Proteomes" id="UP000887566">
    <property type="component" value="Unplaced"/>
</dbReference>
<proteinExistence type="predicted"/>
<evidence type="ECO:0000256" key="1">
    <source>
        <dbReference type="SAM" id="MobiDB-lite"/>
    </source>
</evidence>
<evidence type="ECO:0000313" key="3">
    <source>
        <dbReference type="WBParaSite" id="PSAMB.scaffold1180size34846.g11525.t1"/>
    </source>
</evidence>
<name>A0A914UQK8_9BILA</name>
<evidence type="ECO:0000313" key="2">
    <source>
        <dbReference type="Proteomes" id="UP000887566"/>
    </source>
</evidence>
<keyword evidence="2" id="KW-1185">Reference proteome</keyword>
<feature type="region of interest" description="Disordered" evidence="1">
    <location>
        <begin position="1"/>
        <end position="37"/>
    </location>
</feature>
<sequence length="106" mass="11886">MGSIEPNGEQEEGGAHPVSICPEEEDDRPAPCGNLVAGDYDGGRSSNSISSINLSDSINRGLWKRGDYYSSTTKRRRTITERILLRWRKQTVPVVCPRVLKQLRQE</sequence>
<dbReference type="AlphaFoldDB" id="A0A914UQK8"/>
<reference evidence="3" key="1">
    <citation type="submission" date="2022-11" db="UniProtKB">
        <authorList>
            <consortium name="WormBaseParasite"/>
        </authorList>
    </citation>
    <scope>IDENTIFICATION</scope>
</reference>
<organism evidence="2 3">
    <name type="scientific">Plectus sambesii</name>
    <dbReference type="NCBI Taxonomy" id="2011161"/>
    <lineage>
        <taxon>Eukaryota</taxon>
        <taxon>Metazoa</taxon>
        <taxon>Ecdysozoa</taxon>
        <taxon>Nematoda</taxon>
        <taxon>Chromadorea</taxon>
        <taxon>Plectida</taxon>
        <taxon>Plectina</taxon>
        <taxon>Plectoidea</taxon>
        <taxon>Plectidae</taxon>
        <taxon>Plectus</taxon>
    </lineage>
</organism>
<accession>A0A914UQK8</accession>
<dbReference type="WBParaSite" id="PSAMB.scaffold1180size34846.g11525.t1">
    <property type="protein sequence ID" value="PSAMB.scaffold1180size34846.g11525.t1"/>
    <property type="gene ID" value="PSAMB.scaffold1180size34846.g11525"/>
</dbReference>